<evidence type="ECO:0000313" key="5">
    <source>
        <dbReference type="EMBL" id="MDA0182151.1"/>
    </source>
</evidence>
<keyword evidence="6" id="KW-1185">Reference proteome</keyword>
<dbReference type="InterPro" id="IPR001653">
    <property type="entry name" value="DAP_epimerase_DapF"/>
</dbReference>
<feature type="binding site" evidence="3">
    <location>
        <position position="60"/>
    </location>
    <ligand>
        <name>substrate</name>
    </ligand>
</feature>
<evidence type="ECO:0000256" key="2">
    <source>
        <dbReference type="ARBA" id="ARBA00023235"/>
    </source>
</evidence>
<dbReference type="EMBL" id="JAPDDP010000031">
    <property type="protein sequence ID" value="MDA0182151.1"/>
    <property type="molecule type" value="Genomic_DNA"/>
</dbReference>
<keyword evidence="3" id="KW-0457">Lysine biosynthesis</keyword>
<keyword evidence="3" id="KW-0963">Cytoplasm</keyword>
<dbReference type="PANTHER" id="PTHR31689">
    <property type="entry name" value="DIAMINOPIMELATE EPIMERASE, CHLOROPLASTIC"/>
    <property type="match status" value="1"/>
</dbReference>
<feature type="site" description="Could be important to modulate the pK values of the two catalytic cysteine residues" evidence="3">
    <location>
        <position position="197"/>
    </location>
</feature>
<feature type="binding site" evidence="3">
    <location>
        <begin position="197"/>
        <end position="198"/>
    </location>
    <ligand>
        <name>substrate</name>
    </ligand>
</feature>
<feature type="binding site" evidence="3">
    <location>
        <begin position="70"/>
        <end position="71"/>
    </location>
    <ligand>
        <name>substrate</name>
    </ligand>
</feature>
<comment type="subcellular location">
    <subcellularLocation>
        <location evidence="3">Cytoplasm</location>
    </subcellularLocation>
</comment>
<dbReference type="GO" id="GO:0009089">
    <property type="term" value="P:lysine biosynthetic process via diaminopimelate"/>
    <property type="evidence" value="ECO:0007669"/>
    <property type="project" value="UniProtKB-UniRule"/>
</dbReference>
<dbReference type="Gene3D" id="3.10.310.10">
    <property type="entry name" value="Diaminopimelate Epimerase, Chain A, domain 1"/>
    <property type="match status" value="2"/>
</dbReference>
<keyword evidence="3" id="KW-0028">Amino-acid biosynthesis</keyword>
<comment type="catalytic activity">
    <reaction evidence="3">
        <text>(2S,6S)-2,6-diaminopimelate = meso-2,6-diaminopimelate</text>
        <dbReference type="Rhea" id="RHEA:15393"/>
        <dbReference type="ChEBI" id="CHEBI:57609"/>
        <dbReference type="ChEBI" id="CHEBI:57791"/>
        <dbReference type="EC" id="5.1.1.7"/>
    </reaction>
</comment>
<comment type="function">
    <text evidence="3">Catalyzes the stereoinversion of LL-2,6-diaminopimelate (L,L-DAP) to meso-diaminopimelate (meso-DAP), a precursor of L-lysine and an essential component of the bacterial peptidoglycan.</text>
</comment>
<dbReference type="SUPFAM" id="SSF54506">
    <property type="entry name" value="Diaminopimelate epimerase-like"/>
    <property type="match status" value="2"/>
</dbReference>
<proteinExistence type="inferred from homology"/>
<dbReference type="Proteomes" id="UP001147653">
    <property type="component" value="Unassembled WGS sequence"/>
</dbReference>
<comment type="subunit">
    <text evidence="3">Homodimer.</text>
</comment>
<sequence>MRFEKWQALGNDYLIFEEVELSARTIKTLCDPHFGPGADGVLVLTKPDEPGYVARLRIYNPDGSEAELSGNGAREAILYLRRHWTDADTFSIQTLAGEIRPTITSPTTCSVDMGRASLSSPNFPSGGPDGTGEVAGFRFQHVAIGNPQCAIRVEDPDALDLAKIGPGIEHSELFPNRTNVSFWTEIAPDAIRARIFERGVGETLSSGTGASGAAVAHVVRGGDSPVTVHLDGGELVVDVDESLHVDLTGWAKPIYRAELSEEFLKDMEAE</sequence>
<dbReference type="EC" id="5.1.1.7" evidence="3 4"/>
<dbReference type="GO" id="GO:0008837">
    <property type="term" value="F:diaminopimelate epimerase activity"/>
    <property type="evidence" value="ECO:0007669"/>
    <property type="project" value="UniProtKB-UniRule"/>
</dbReference>
<dbReference type="GO" id="GO:0005829">
    <property type="term" value="C:cytosol"/>
    <property type="evidence" value="ECO:0007669"/>
    <property type="project" value="TreeGrafter"/>
</dbReference>
<keyword evidence="2 3" id="KW-0413">Isomerase</keyword>
<evidence type="ECO:0000256" key="3">
    <source>
        <dbReference type="HAMAP-Rule" id="MF_00197"/>
    </source>
</evidence>
<protein>
    <recommendedName>
        <fullName evidence="3 4">Diaminopimelate epimerase</fullName>
        <shortName evidence="3">DAP epimerase</shortName>
        <ecNumber evidence="3 4">5.1.1.7</ecNumber>
    </recommendedName>
    <alternativeName>
        <fullName evidence="3">PLP-independent amino acid racemase</fullName>
    </alternativeName>
</protein>
<evidence type="ECO:0000256" key="1">
    <source>
        <dbReference type="ARBA" id="ARBA00010219"/>
    </source>
</evidence>
<evidence type="ECO:0000313" key="6">
    <source>
        <dbReference type="Proteomes" id="UP001147653"/>
    </source>
</evidence>
<feature type="binding site" evidence="3">
    <location>
        <begin position="207"/>
        <end position="208"/>
    </location>
    <ligand>
        <name>substrate</name>
    </ligand>
</feature>
<name>A0A9X3SA28_9ACTN</name>
<dbReference type="Pfam" id="PF01678">
    <property type="entry name" value="DAP_epimerase"/>
    <property type="match status" value="2"/>
</dbReference>
<evidence type="ECO:0000256" key="4">
    <source>
        <dbReference type="NCBIfam" id="TIGR00652"/>
    </source>
</evidence>
<comment type="pathway">
    <text evidence="3">Amino-acid biosynthesis; L-lysine biosynthesis via DAP pathway; DL-2,6-diaminopimelate from LL-2,6-diaminopimelate: step 1/1.</text>
</comment>
<feature type="binding site" evidence="3">
    <location>
        <position position="146"/>
    </location>
    <ligand>
        <name>substrate</name>
    </ligand>
</feature>
<dbReference type="PANTHER" id="PTHR31689:SF0">
    <property type="entry name" value="DIAMINOPIMELATE EPIMERASE"/>
    <property type="match status" value="1"/>
</dbReference>
<organism evidence="5 6">
    <name type="scientific">Solirubrobacter phytolaccae</name>
    <dbReference type="NCBI Taxonomy" id="1404360"/>
    <lineage>
        <taxon>Bacteria</taxon>
        <taxon>Bacillati</taxon>
        <taxon>Actinomycetota</taxon>
        <taxon>Thermoleophilia</taxon>
        <taxon>Solirubrobacterales</taxon>
        <taxon>Solirubrobacteraceae</taxon>
        <taxon>Solirubrobacter</taxon>
    </lineage>
</organism>
<dbReference type="NCBIfam" id="TIGR00652">
    <property type="entry name" value="DapF"/>
    <property type="match status" value="1"/>
</dbReference>
<gene>
    <name evidence="3 5" type="primary">dapF</name>
    <name evidence="5" type="ORF">OJ997_17730</name>
</gene>
<feature type="binding site" evidence="3">
    <location>
        <position position="179"/>
    </location>
    <ligand>
        <name>substrate</name>
    </ligand>
</feature>
<dbReference type="RefSeq" id="WP_270026513.1">
    <property type="nucleotide sequence ID" value="NZ_JAPDDP010000031.1"/>
</dbReference>
<dbReference type="HAMAP" id="MF_00197">
    <property type="entry name" value="DAP_epimerase"/>
    <property type="match status" value="1"/>
</dbReference>
<dbReference type="AlphaFoldDB" id="A0A9X3SA28"/>
<reference evidence="5" key="1">
    <citation type="submission" date="2022-10" db="EMBL/GenBank/DDBJ databases">
        <title>The WGS of Solirubrobacter phytolaccae KCTC 29190.</title>
        <authorList>
            <person name="Jiang Z."/>
        </authorList>
    </citation>
    <scope>NUCLEOTIDE SEQUENCE</scope>
    <source>
        <strain evidence="5">KCTC 29190</strain>
    </source>
</reference>
<feature type="binding site" evidence="3">
    <location>
        <position position="11"/>
    </location>
    <ligand>
        <name>substrate</name>
    </ligand>
</feature>
<comment type="caution">
    <text evidence="5">The sequence shown here is derived from an EMBL/GenBank/DDBJ whole genome shotgun (WGS) entry which is preliminary data.</text>
</comment>
<comment type="similarity">
    <text evidence="1 3">Belongs to the diaminopimelate epimerase family.</text>
</comment>
<comment type="caution">
    <text evidence="3">Lacks conserved residue(s) required for the propagation of feature annotation.</text>
</comment>
<accession>A0A9X3SA28</accession>